<feature type="domain" description="EGF-like" evidence="3">
    <location>
        <begin position="252"/>
        <end position="266"/>
    </location>
</feature>
<dbReference type="OrthoDB" id="6129471at2759"/>
<feature type="domain" description="EGF-like" evidence="3">
    <location>
        <begin position="326"/>
        <end position="340"/>
    </location>
</feature>
<dbReference type="SMART" id="SM00181">
    <property type="entry name" value="EGF"/>
    <property type="match status" value="5"/>
</dbReference>
<evidence type="ECO:0000256" key="1">
    <source>
        <dbReference type="SAM" id="MobiDB-lite"/>
    </source>
</evidence>
<dbReference type="EnsemblMetazoa" id="G7810.1">
    <property type="protein sequence ID" value="G7810.1:cds"/>
    <property type="gene ID" value="G7810"/>
</dbReference>
<dbReference type="OMA" id="RTIHTRH"/>
<feature type="region of interest" description="Disordered" evidence="1">
    <location>
        <begin position="85"/>
        <end position="113"/>
    </location>
</feature>
<feature type="compositionally biased region" description="Basic residues" evidence="1">
    <location>
        <begin position="85"/>
        <end position="103"/>
    </location>
</feature>
<evidence type="ECO:0000313" key="4">
    <source>
        <dbReference type="EnsemblMetazoa" id="G7810.1:cds"/>
    </source>
</evidence>
<feature type="compositionally biased region" description="Low complexity" evidence="1">
    <location>
        <begin position="104"/>
        <end position="113"/>
    </location>
</feature>
<organism evidence="4 5">
    <name type="scientific">Magallana gigas</name>
    <name type="common">Pacific oyster</name>
    <name type="synonym">Crassostrea gigas</name>
    <dbReference type="NCBI Taxonomy" id="29159"/>
    <lineage>
        <taxon>Eukaryota</taxon>
        <taxon>Metazoa</taxon>
        <taxon>Spiralia</taxon>
        <taxon>Lophotrochozoa</taxon>
        <taxon>Mollusca</taxon>
        <taxon>Bivalvia</taxon>
        <taxon>Autobranchia</taxon>
        <taxon>Pteriomorphia</taxon>
        <taxon>Ostreida</taxon>
        <taxon>Ostreoidea</taxon>
        <taxon>Ostreidae</taxon>
        <taxon>Magallana</taxon>
    </lineage>
</organism>
<keyword evidence="2" id="KW-0732">Signal</keyword>
<accession>A0A8W8NVA9</accession>
<feature type="domain" description="EGF-like" evidence="3">
    <location>
        <begin position="215"/>
        <end position="229"/>
    </location>
</feature>
<dbReference type="AlphaFoldDB" id="A0A8W8NVA9"/>
<feature type="chain" id="PRO_5036449568" description="EGF-like domain-containing protein" evidence="2">
    <location>
        <begin position="31"/>
        <end position="378"/>
    </location>
</feature>
<keyword evidence="5" id="KW-1185">Reference proteome</keyword>
<protein>
    <recommendedName>
        <fullName evidence="3">EGF-like domain-containing protein</fullName>
    </recommendedName>
</protein>
<dbReference type="Proteomes" id="UP000005408">
    <property type="component" value="Unassembled WGS sequence"/>
</dbReference>
<evidence type="ECO:0000313" key="5">
    <source>
        <dbReference type="Proteomes" id="UP000005408"/>
    </source>
</evidence>
<dbReference type="PANTHER" id="PTHR22963:SF39">
    <property type="entry name" value="DUMPY"/>
    <property type="match status" value="1"/>
</dbReference>
<reference evidence="4" key="1">
    <citation type="submission" date="2022-08" db="UniProtKB">
        <authorList>
            <consortium name="EnsemblMetazoa"/>
        </authorList>
    </citation>
    <scope>IDENTIFICATION</scope>
    <source>
        <strain evidence="4">05x7-T-G4-1.051#20</strain>
    </source>
</reference>
<dbReference type="PROSITE" id="PS01186">
    <property type="entry name" value="EGF_2"/>
    <property type="match status" value="3"/>
</dbReference>
<evidence type="ECO:0000256" key="2">
    <source>
        <dbReference type="SAM" id="SignalP"/>
    </source>
</evidence>
<sequence>MSTRTVLRLVILSVFLFLCYLSCCVDKSEGAYSKAHLMWVYRRQRRVHAGIRVRRVGGYGRRPVYKPHVTQRQWRTRRKVYKRVTVKVSRQQRQKARQQRKNRPSSTSSSRRVVYSRRYGHRVYYNRAVQPFPGSTITHRTVNTGPVLPPIYLPPILPNGCGGRCGRNAVCLGGHTCVCLPTYKGNPLTVCHPGGGPCGNRCGIRARCLTGTGKCVCNPGYYGNPLVACFPGYRCRRGCGVNAVCDRRQGLCKCRPGYIGNPHYQCVSLAGCRGGCGPNAVCNRKRHACVCVKGTGPNPVIGCKPRNGCKRHCGKNAYCDKRTFKCQCYRGFHGNANSACNPLPCEGRCGKNALCKNGACVCTTGCAGDPYTRCFYVQ</sequence>
<feature type="signal peptide" evidence="2">
    <location>
        <begin position="1"/>
        <end position="30"/>
    </location>
</feature>
<dbReference type="InterPro" id="IPR000742">
    <property type="entry name" value="EGF"/>
</dbReference>
<name>A0A8W8NVA9_MAGGI</name>
<dbReference type="PANTHER" id="PTHR22963">
    <property type="entry name" value="ENDOGLIN-RELATED"/>
    <property type="match status" value="1"/>
</dbReference>
<proteinExistence type="predicted"/>
<evidence type="ECO:0000259" key="3">
    <source>
        <dbReference type="PROSITE" id="PS01186"/>
    </source>
</evidence>